<protein>
    <submittedName>
        <fullName evidence="2">DUF3307 domain-containing protein</fullName>
    </submittedName>
</protein>
<accession>A0ABY5E249</accession>
<evidence type="ECO:0000313" key="3">
    <source>
        <dbReference type="Proteomes" id="UP001056035"/>
    </source>
</evidence>
<keyword evidence="1" id="KW-1133">Transmembrane helix</keyword>
<dbReference type="Pfam" id="PF11750">
    <property type="entry name" value="DUF3307"/>
    <property type="match status" value="1"/>
</dbReference>
<dbReference type="EMBL" id="CP098502">
    <property type="protein sequence ID" value="UTI66909.1"/>
    <property type="molecule type" value="Genomic_DNA"/>
</dbReference>
<feature type="transmembrane region" description="Helical" evidence="1">
    <location>
        <begin position="109"/>
        <end position="130"/>
    </location>
</feature>
<dbReference type="RefSeq" id="WP_254573562.1">
    <property type="nucleotide sequence ID" value="NZ_CP098502.1"/>
</dbReference>
<feature type="transmembrane region" description="Helical" evidence="1">
    <location>
        <begin position="42"/>
        <end position="63"/>
    </location>
</feature>
<reference evidence="2 3" key="1">
    <citation type="submission" date="2022-06" db="EMBL/GenBank/DDBJ databases">
        <title>Paraconexibacter antarcticus.</title>
        <authorList>
            <person name="Kim C.S."/>
        </authorList>
    </citation>
    <scope>NUCLEOTIDE SEQUENCE [LARGE SCALE GENOMIC DNA]</scope>
    <source>
        <strain evidence="2 3">02-257</strain>
    </source>
</reference>
<gene>
    <name evidence="2" type="ORF">NBH00_12030</name>
</gene>
<keyword evidence="3" id="KW-1185">Reference proteome</keyword>
<evidence type="ECO:0000256" key="1">
    <source>
        <dbReference type="SAM" id="Phobius"/>
    </source>
</evidence>
<proteinExistence type="predicted"/>
<dbReference type="Proteomes" id="UP001056035">
    <property type="component" value="Chromosome"/>
</dbReference>
<keyword evidence="1" id="KW-0472">Membrane</keyword>
<evidence type="ECO:0000313" key="2">
    <source>
        <dbReference type="EMBL" id="UTI66909.1"/>
    </source>
</evidence>
<keyword evidence="1" id="KW-0812">Transmembrane</keyword>
<sequence length="131" mass="14178">MSWVEVFAVLLVCHLAGDFLLQTEWQATTKQGGLGRDGERRAALISHVATYAIPFLPAFAWIAHQHDGTHAALVAGAALGTHLVQDDGRLLVAYVRVVKHTMTPFGSPLWMAIDQSFHVCFLFGAALLAVA</sequence>
<feature type="transmembrane region" description="Helical" evidence="1">
    <location>
        <begin position="6"/>
        <end position="21"/>
    </location>
</feature>
<name>A0ABY5E249_9ACTN</name>
<organism evidence="2 3">
    <name type="scientific">Paraconexibacter antarcticus</name>
    <dbReference type="NCBI Taxonomy" id="2949664"/>
    <lineage>
        <taxon>Bacteria</taxon>
        <taxon>Bacillati</taxon>
        <taxon>Actinomycetota</taxon>
        <taxon>Thermoleophilia</taxon>
        <taxon>Solirubrobacterales</taxon>
        <taxon>Paraconexibacteraceae</taxon>
        <taxon>Paraconexibacter</taxon>
    </lineage>
</organism>
<dbReference type="InterPro" id="IPR021737">
    <property type="entry name" value="Phage_phiKZ_Orf197"/>
</dbReference>